<keyword evidence="2" id="KW-1185">Reference proteome</keyword>
<dbReference type="AlphaFoldDB" id="A0A9W9M4C7"/>
<organism evidence="1 2">
    <name type="scientific">Penicillium cf. griseofulvum</name>
    <dbReference type="NCBI Taxonomy" id="2972120"/>
    <lineage>
        <taxon>Eukaryota</taxon>
        <taxon>Fungi</taxon>
        <taxon>Dikarya</taxon>
        <taxon>Ascomycota</taxon>
        <taxon>Pezizomycotina</taxon>
        <taxon>Eurotiomycetes</taxon>
        <taxon>Eurotiomycetidae</taxon>
        <taxon>Eurotiales</taxon>
        <taxon>Aspergillaceae</taxon>
        <taxon>Penicillium</taxon>
    </lineage>
</organism>
<reference evidence="1" key="1">
    <citation type="submission" date="2022-11" db="EMBL/GenBank/DDBJ databases">
        <authorList>
            <person name="Petersen C."/>
        </authorList>
    </citation>
    <scope>NUCLEOTIDE SEQUENCE</scope>
    <source>
        <strain evidence="1">IBT 16849</strain>
    </source>
</reference>
<protein>
    <submittedName>
        <fullName evidence="1">Reverse transcriptase</fullName>
    </submittedName>
</protein>
<dbReference type="GO" id="GO:0003964">
    <property type="term" value="F:RNA-directed DNA polymerase activity"/>
    <property type="evidence" value="ECO:0007669"/>
    <property type="project" value="UniProtKB-KW"/>
</dbReference>
<keyword evidence="1" id="KW-0695">RNA-directed DNA polymerase</keyword>
<evidence type="ECO:0000313" key="1">
    <source>
        <dbReference type="EMBL" id="KAJ5188319.1"/>
    </source>
</evidence>
<keyword evidence="1" id="KW-0548">Nucleotidyltransferase</keyword>
<keyword evidence="1" id="KW-0808">Transferase</keyword>
<name>A0A9W9M4C7_9EURO</name>
<sequence length="131" mass="15410">MSLEEYTRYQETFSDSLADVYQKLTMVPSETSMEPTWGFEREQRFLGQTSFKCSINDSWFTMTPYWRWVAESYREEMARTYGSLAAANREFMPLGVVKTLREDNAFTQVCFNLQIKQGLSVYDDDDLINPM</sequence>
<comment type="caution">
    <text evidence="1">The sequence shown here is derived from an EMBL/GenBank/DDBJ whole genome shotgun (WGS) entry which is preliminary data.</text>
</comment>
<reference evidence="1" key="2">
    <citation type="journal article" date="2023" name="IMA Fungus">
        <title>Comparative genomic study of the Penicillium genus elucidates a diverse pangenome and 15 lateral gene transfer events.</title>
        <authorList>
            <person name="Petersen C."/>
            <person name="Sorensen T."/>
            <person name="Nielsen M.R."/>
            <person name="Sondergaard T.E."/>
            <person name="Sorensen J.L."/>
            <person name="Fitzpatrick D.A."/>
            <person name="Frisvad J.C."/>
            <person name="Nielsen K.L."/>
        </authorList>
    </citation>
    <scope>NUCLEOTIDE SEQUENCE</scope>
    <source>
        <strain evidence="1">IBT 16849</strain>
    </source>
</reference>
<dbReference type="Proteomes" id="UP001150879">
    <property type="component" value="Unassembled WGS sequence"/>
</dbReference>
<proteinExistence type="predicted"/>
<accession>A0A9W9M4C7</accession>
<gene>
    <name evidence="1" type="ORF">N7472_007333</name>
</gene>
<dbReference type="PANTHER" id="PTHR37015:SF2">
    <property type="entry name" value="REVERSE TRANSCRIPTASE DOMAIN-CONTAINING PROTEIN"/>
    <property type="match status" value="1"/>
</dbReference>
<evidence type="ECO:0000313" key="2">
    <source>
        <dbReference type="Proteomes" id="UP001150879"/>
    </source>
</evidence>
<dbReference type="EMBL" id="JAPQKP010000005">
    <property type="protein sequence ID" value="KAJ5188319.1"/>
    <property type="molecule type" value="Genomic_DNA"/>
</dbReference>
<dbReference type="PANTHER" id="PTHR37015">
    <property type="entry name" value="REVERSE TRANSCRIPTASE DOMAIN-CONTAINING PROTEIN"/>
    <property type="match status" value="1"/>
</dbReference>